<comment type="caution">
    <text evidence="3">The sequence shown here is derived from an EMBL/GenBank/DDBJ whole genome shotgun (WGS) entry which is preliminary data.</text>
</comment>
<dbReference type="KEGG" id="chig:CH63R_13994"/>
<proteinExistence type="predicted"/>
<dbReference type="VEuPathDB" id="FungiDB:CH63R_13994"/>
<evidence type="ECO:0000313" key="4">
    <source>
        <dbReference type="Proteomes" id="UP000092177"/>
    </source>
</evidence>
<feature type="compositionally biased region" description="Polar residues" evidence="1">
    <location>
        <begin position="26"/>
        <end position="35"/>
    </location>
</feature>
<dbReference type="EMBL" id="LTAN01000010">
    <property type="protein sequence ID" value="OBR02768.1"/>
    <property type="molecule type" value="Genomic_DNA"/>
</dbReference>
<dbReference type="RefSeq" id="XP_018151286.1">
    <property type="nucleotide sequence ID" value="XM_018308968.1"/>
</dbReference>
<feature type="compositionally biased region" description="Low complexity" evidence="1">
    <location>
        <begin position="38"/>
        <end position="57"/>
    </location>
</feature>
<feature type="compositionally biased region" description="Low complexity" evidence="1">
    <location>
        <begin position="179"/>
        <end position="190"/>
    </location>
</feature>
<dbReference type="InterPro" id="IPR004827">
    <property type="entry name" value="bZIP"/>
</dbReference>
<organism evidence="3 4">
    <name type="scientific">Colletotrichum higginsianum (strain IMI 349063)</name>
    <name type="common">Crucifer anthracnose fungus</name>
    <dbReference type="NCBI Taxonomy" id="759273"/>
    <lineage>
        <taxon>Eukaryota</taxon>
        <taxon>Fungi</taxon>
        <taxon>Dikarya</taxon>
        <taxon>Ascomycota</taxon>
        <taxon>Pezizomycotina</taxon>
        <taxon>Sordariomycetes</taxon>
        <taxon>Hypocreomycetidae</taxon>
        <taxon>Glomerellales</taxon>
        <taxon>Glomerellaceae</taxon>
        <taxon>Colletotrichum</taxon>
        <taxon>Colletotrichum destructivum species complex</taxon>
    </lineage>
</organism>
<dbReference type="AlphaFoldDB" id="A0A1B7XSK4"/>
<gene>
    <name evidence="3" type="ORF">CH63R_13994</name>
</gene>
<dbReference type="Proteomes" id="UP000092177">
    <property type="component" value="Chromosome 10"/>
</dbReference>
<protein>
    <recommendedName>
        <fullName evidence="2">BZIP domain-containing protein</fullName>
    </recommendedName>
</protein>
<feature type="domain" description="BZIP" evidence="2">
    <location>
        <begin position="247"/>
        <end position="260"/>
    </location>
</feature>
<evidence type="ECO:0000256" key="1">
    <source>
        <dbReference type="SAM" id="MobiDB-lite"/>
    </source>
</evidence>
<accession>A0A1B7XSK4</accession>
<dbReference type="PROSITE" id="PS00036">
    <property type="entry name" value="BZIP_BASIC"/>
    <property type="match status" value="1"/>
</dbReference>
<feature type="compositionally biased region" description="Basic residues" evidence="1">
    <location>
        <begin position="334"/>
        <end position="350"/>
    </location>
</feature>
<sequence>MSGPYPNQFPFSSDNSYQPPYVYEQGYNQNTSSYMYDQYHQPPHVPQPVAQPQYYQPGYSQARPYTVPDDNGDEYDGQRASKRLRSGYRYRDRRTSSIPAAPWDPNRSTTPEFEPPLQAHIFSPRSIPGGYSATLTASLSIPDTVDHEERLRRQSEIKHILQSTTSTALPAPSPRVKSPRPTSVSAPSPTSVYRIRARPKEIQVGPMLSPRYLGAFTRVDDVPAGPEREAAVEHNNRLAAARLAELKRRNNAAASRSRNRRERAVVGRTEALSAARAQMHWWKARAVSLGAAAGEWDALPERAVREALVADYRVDALDYSRDDPGEALAEAKPARKAGVAKRKRKASSTE</sequence>
<feature type="region of interest" description="Disordered" evidence="1">
    <location>
        <begin position="1"/>
        <end position="109"/>
    </location>
</feature>
<feature type="compositionally biased region" description="Polar residues" evidence="1">
    <location>
        <begin position="9"/>
        <end position="18"/>
    </location>
</feature>
<keyword evidence="4" id="KW-1185">Reference proteome</keyword>
<evidence type="ECO:0000259" key="2">
    <source>
        <dbReference type="PROSITE" id="PS00036"/>
    </source>
</evidence>
<feature type="region of interest" description="Disordered" evidence="1">
    <location>
        <begin position="162"/>
        <end position="190"/>
    </location>
</feature>
<reference evidence="4" key="1">
    <citation type="journal article" date="2017" name="BMC Genomics">
        <title>Gapless genome assembly of Colletotrichum higginsianum reveals chromosome structure and association of transposable elements with secondary metabolite gene clusters.</title>
        <authorList>
            <person name="Dallery J.-F."/>
            <person name="Lapalu N."/>
            <person name="Zampounis A."/>
            <person name="Pigne S."/>
            <person name="Luyten I."/>
            <person name="Amselem J."/>
            <person name="Wittenberg A.H.J."/>
            <person name="Zhou S."/>
            <person name="de Queiroz M.V."/>
            <person name="Robin G.P."/>
            <person name="Auger A."/>
            <person name="Hainaut M."/>
            <person name="Henrissat B."/>
            <person name="Kim K.-T."/>
            <person name="Lee Y.-H."/>
            <person name="Lespinet O."/>
            <person name="Schwartz D.C."/>
            <person name="Thon M.R."/>
            <person name="O'Connell R.J."/>
        </authorList>
    </citation>
    <scope>NUCLEOTIDE SEQUENCE [LARGE SCALE GENOMIC DNA]</scope>
    <source>
        <strain evidence="4">IMI 349063</strain>
    </source>
</reference>
<dbReference type="OrthoDB" id="4847496at2759"/>
<dbReference type="GO" id="GO:0003700">
    <property type="term" value="F:DNA-binding transcription factor activity"/>
    <property type="evidence" value="ECO:0007669"/>
    <property type="project" value="InterPro"/>
</dbReference>
<name>A0A1B7XSK4_COLHI</name>
<evidence type="ECO:0000313" key="3">
    <source>
        <dbReference type="EMBL" id="OBR02768.1"/>
    </source>
</evidence>
<feature type="region of interest" description="Disordered" evidence="1">
    <location>
        <begin position="323"/>
        <end position="350"/>
    </location>
</feature>
<dbReference type="GeneID" id="28873075"/>